<dbReference type="KEGG" id="snk:CP967_26455"/>
<gene>
    <name evidence="2" type="ORF">CP967_26455</name>
</gene>
<dbReference type="AlphaFoldDB" id="A0A5J6FGW3"/>
<evidence type="ECO:0000313" key="3">
    <source>
        <dbReference type="Proteomes" id="UP000326178"/>
    </source>
</evidence>
<accession>A0A5J6FGW3</accession>
<dbReference type="EMBL" id="CP023702">
    <property type="protein sequence ID" value="QEU75057.1"/>
    <property type="molecule type" value="Genomic_DNA"/>
</dbReference>
<feature type="region of interest" description="Disordered" evidence="1">
    <location>
        <begin position="45"/>
        <end position="66"/>
    </location>
</feature>
<proteinExistence type="predicted"/>
<protein>
    <submittedName>
        <fullName evidence="2">Uncharacterized protein</fullName>
    </submittedName>
</protein>
<organism evidence="2 3">
    <name type="scientific">Streptomyces nitrosporeus</name>
    <dbReference type="NCBI Taxonomy" id="28894"/>
    <lineage>
        <taxon>Bacteria</taxon>
        <taxon>Bacillati</taxon>
        <taxon>Actinomycetota</taxon>
        <taxon>Actinomycetes</taxon>
        <taxon>Kitasatosporales</taxon>
        <taxon>Streptomycetaceae</taxon>
        <taxon>Streptomyces</taxon>
    </lineage>
</organism>
<keyword evidence="3" id="KW-1185">Reference proteome</keyword>
<dbReference type="Proteomes" id="UP000326178">
    <property type="component" value="Chromosome"/>
</dbReference>
<reference evidence="2 3" key="1">
    <citation type="submission" date="2017-09" db="EMBL/GenBank/DDBJ databases">
        <authorList>
            <person name="Lee N."/>
            <person name="Cho B.-K."/>
        </authorList>
    </citation>
    <scope>NUCLEOTIDE SEQUENCE [LARGE SCALE GENOMIC DNA]</scope>
    <source>
        <strain evidence="2 3">ATCC 12769</strain>
    </source>
</reference>
<name>A0A5J6FGW3_9ACTN</name>
<evidence type="ECO:0000313" key="2">
    <source>
        <dbReference type="EMBL" id="QEU75057.1"/>
    </source>
</evidence>
<evidence type="ECO:0000256" key="1">
    <source>
        <dbReference type="SAM" id="MobiDB-lite"/>
    </source>
</evidence>
<dbReference type="RefSeq" id="WP_150490366.1">
    <property type="nucleotide sequence ID" value="NZ_BMUV01000004.1"/>
</dbReference>
<sequence length="66" mass="6434">MSTTVETNSGGHVDGAAPTLARDPAQVAATRDLLLAVMALTAAGLSSRAGRPAPSPEGASRAAYAG</sequence>